<dbReference type="GO" id="GO:0005829">
    <property type="term" value="C:cytosol"/>
    <property type="evidence" value="ECO:0007669"/>
    <property type="project" value="TreeGrafter"/>
</dbReference>
<dbReference type="GO" id="GO:0003887">
    <property type="term" value="F:DNA-directed DNA polymerase activity"/>
    <property type="evidence" value="ECO:0007669"/>
    <property type="project" value="UniProtKB-UniRule"/>
</dbReference>
<dbReference type="Proteomes" id="UP000016412">
    <property type="component" value="Unassembled WGS sequence"/>
</dbReference>
<evidence type="ECO:0000256" key="4">
    <source>
        <dbReference type="ARBA" id="ARBA00022490"/>
    </source>
</evidence>
<evidence type="ECO:0000256" key="2">
    <source>
        <dbReference type="ARBA" id="ARBA00010945"/>
    </source>
</evidence>
<keyword evidence="4 15" id="KW-0963">Cytoplasm</keyword>
<proteinExistence type="inferred from homology"/>
<evidence type="ECO:0000313" key="19">
    <source>
        <dbReference type="Proteomes" id="UP000016412"/>
    </source>
</evidence>
<dbReference type="InterPro" id="IPR050116">
    <property type="entry name" value="DNA_polymerase-Y"/>
</dbReference>
<comment type="catalytic activity">
    <reaction evidence="14 15">
        <text>DNA(n) + a 2'-deoxyribonucleoside 5'-triphosphate = DNA(n+1) + diphosphate</text>
        <dbReference type="Rhea" id="RHEA:22508"/>
        <dbReference type="Rhea" id="RHEA-COMP:17339"/>
        <dbReference type="Rhea" id="RHEA-COMP:17340"/>
        <dbReference type="ChEBI" id="CHEBI:33019"/>
        <dbReference type="ChEBI" id="CHEBI:61560"/>
        <dbReference type="ChEBI" id="CHEBI:173112"/>
        <dbReference type="EC" id="2.7.7.7"/>
    </reaction>
</comment>
<protein>
    <recommendedName>
        <fullName evidence="15">DNA polymerase IV</fullName>
        <shortName evidence="15">Pol IV</shortName>
        <ecNumber evidence="15">2.7.7.7</ecNumber>
    </recommendedName>
</protein>
<dbReference type="InterPro" id="IPR024728">
    <property type="entry name" value="PolY_HhH_motif"/>
</dbReference>
<evidence type="ECO:0000256" key="12">
    <source>
        <dbReference type="ARBA" id="ARBA00023125"/>
    </source>
</evidence>
<evidence type="ECO:0000256" key="13">
    <source>
        <dbReference type="ARBA" id="ARBA00023204"/>
    </source>
</evidence>
<evidence type="ECO:0000256" key="10">
    <source>
        <dbReference type="ARBA" id="ARBA00022842"/>
    </source>
</evidence>
<keyword evidence="6 15" id="KW-0548">Nucleotidyltransferase</keyword>
<dbReference type="Pfam" id="PF11799">
    <property type="entry name" value="IMS_C"/>
    <property type="match status" value="1"/>
</dbReference>
<dbReference type="EC" id="2.7.7.7" evidence="15"/>
<name>U2L1Q4_TRESO</name>
<dbReference type="InterPro" id="IPR043502">
    <property type="entry name" value="DNA/RNA_pol_sf"/>
</dbReference>
<evidence type="ECO:0000313" key="17">
    <source>
        <dbReference type="EMBL" id="ERF59553.1"/>
    </source>
</evidence>
<dbReference type="EMBL" id="AUZJ01000066">
    <property type="protein sequence ID" value="ERF59553.1"/>
    <property type="molecule type" value="Genomic_DNA"/>
</dbReference>
<evidence type="ECO:0000259" key="16">
    <source>
        <dbReference type="PROSITE" id="PS50173"/>
    </source>
</evidence>
<organism evidence="17 19">
    <name type="scientific">Treponema socranskii subsp. socranskii VPI DR56BR1116 = ATCC 35536</name>
    <dbReference type="NCBI Taxonomy" id="1125725"/>
    <lineage>
        <taxon>Bacteria</taxon>
        <taxon>Pseudomonadati</taxon>
        <taxon>Spirochaetota</taxon>
        <taxon>Spirochaetia</taxon>
        <taxon>Spirochaetales</taxon>
        <taxon>Treponemataceae</taxon>
        <taxon>Treponema</taxon>
    </lineage>
</organism>
<accession>U2L1Q4</accession>
<dbReference type="Proteomes" id="UP000016646">
    <property type="component" value="Unassembled WGS sequence"/>
</dbReference>
<dbReference type="HAMAP" id="MF_01113">
    <property type="entry name" value="DNApol_IV"/>
    <property type="match status" value="1"/>
</dbReference>
<dbReference type="Gene3D" id="3.30.1490.100">
    <property type="entry name" value="DNA polymerase, Y-family, little finger domain"/>
    <property type="match status" value="1"/>
</dbReference>
<evidence type="ECO:0000256" key="6">
    <source>
        <dbReference type="ARBA" id="ARBA00022695"/>
    </source>
</evidence>
<dbReference type="InterPro" id="IPR017961">
    <property type="entry name" value="DNA_pol_Y-fam_little_finger"/>
</dbReference>
<dbReference type="GO" id="GO:0003684">
    <property type="term" value="F:damaged DNA binding"/>
    <property type="evidence" value="ECO:0007669"/>
    <property type="project" value="InterPro"/>
</dbReference>
<dbReference type="GO" id="GO:0006281">
    <property type="term" value="P:DNA repair"/>
    <property type="evidence" value="ECO:0007669"/>
    <property type="project" value="UniProtKB-UniRule"/>
</dbReference>
<dbReference type="Pfam" id="PF11798">
    <property type="entry name" value="IMS_HHH"/>
    <property type="match status" value="1"/>
</dbReference>
<dbReference type="PANTHER" id="PTHR11076:SF33">
    <property type="entry name" value="DNA POLYMERASE KAPPA"/>
    <property type="match status" value="1"/>
</dbReference>
<dbReference type="FunFam" id="3.40.1170.60:FF:000001">
    <property type="entry name" value="DNA polymerase IV"/>
    <property type="match status" value="1"/>
</dbReference>
<evidence type="ECO:0000256" key="11">
    <source>
        <dbReference type="ARBA" id="ARBA00022932"/>
    </source>
</evidence>
<dbReference type="GO" id="GO:0042276">
    <property type="term" value="P:error-prone translesion synthesis"/>
    <property type="evidence" value="ECO:0007669"/>
    <property type="project" value="TreeGrafter"/>
</dbReference>
<keyword evidence="12 15" id="KW-0238">DNA-binding</keyword>
<dbReference type="GO" id="GO:0000287">
    <property type="term" value="F:magnesium ion binding"/>
    <property type="evidence" value="ECO:0007669"/>
    <property type="project" value="UniProtKB-UniRule"/>
</dbReference>
<dbReference type="Gene3D" id="3.30.70.270">
    <property type="match status" value="1"/>
</dbReference>
<feature type="binding site" evidence="15">
    <location>
        <position position="9"/>
    </location>
    <ligand>
        <name>Mg(2+)</name>
        <dbReference type="ChEBI" id="CHEBI:18420"/>
    </ligand>
</feature>
<evidence type="ECO:0000256" key="1">
    <source>
        <dbReference type="ARBA" id="ARBA00004496"/>
    </source>
</evidence>
<evidence type="ECO:0000256" key="14">
    <source>
        <dbReference type="ARBA" id="ARBA00049244"/>
    </source>
</evidence>
<keyword evidence="5 15" id="KW-0808">Transferase</keyword>
<dbReference type="InterPro" id="IPR043128">
    <property type="entry name" value="Rev_trsase/Diguanyl_cyclase"/>
</dbReference>
<comment type="function">
    <text evidence="15">Poorly processive, error-prone DNA polymerase involved in untargeted mutagenesis. Copies undamaged DNA at stalled replication forks, which arise in vivo from mismatched or misaligned primer ends. These misaligned primers can be extended by PolIV. Exhibits no 3'-5' exonuclease (proofreading) activity. May be involved in translesional synthesis, in conjunction with the beta clamp from PolIII.</text>
</comment>
<keyword evidence="10 15" id="KW-0460">Magnesium</keyword>
<keyword evidence="11 15" id="KW-0239">DNA-directed DNA polymerase</keyword>
<evidence type="ECO:0000256" key="9">
    <source>
        <dbReference type="ARBA" id="ARBA00022763"/>
    </source>
</evidence>
<keyword evidence="20" id="KW-1185">Reference proteome</keyword>
<dbReference type="Gene3D" id="1.10.150.20">
    <property type="entry name" value="5' to 3' exonuclease, C-terminal subdomain"/>
    <property type="match status" value="1"/>
</dbReference>
<reference evidence="19 20" key="1">
    <citation type="submission" date="2013-08" db="EMBL/GenBank/DDBJ databases">
        <authorList>
            <person name="Durkin A.S."/>
            <person name="Haft D.R."/>
            <person name="McCorrison J."/>
            <person name="Torralba M."/>
            <person name="Gillis M."/>
            <person name="Haft D.H."/>
            <person name="Methe B."/>
            <person name="Sutton G."/>
            <person name="Nelson K.E."/>
        </authorList>
    </citation>
    <scope>NUCLEOTIDE SEQUENCE [LARGE SCALE GENOMIC DNA]</scope>
    <source>
        <strain evidence="18 20">ATCC 35536</strain>
        <strain evidence="17 19">VPI DR56BR1116</strain>
    </source>
</reference>
<comment type="subunit">
    <text evidence="15">Monomer.</text>
</comment>
<dbReference type="InterPro" id="IPR001126">
    <property type="entry name" value="UmuC"/>
</dbReference>
<evidence type="ECO:0000256" key="3">
    <source>
        <dbReference type="ARBA" id="ARBA00022457"/>
    </source>
</evidence>
<evidence type="ECO:0000256" key="8">
    <source>
        <dbReference type="ARBA" id="ARBA00022723"/>
    </source>
</evidence>
<dbReference type="InterPro" id="IPR022880">
    <property type="entry name" value="DNApol_IV"/>
</dbReference>
<feature type="active site" evidence="15">
    <location>
        <position position="106"/>
    </location>
</feature>
<dbReference type="NCBIfam" id="NF002677">
    <property type="entry name" value="PRK02406.1"/>
    <property type="match status" value="1"/>
</dbReference>
<dbReference type="Gene3D" id="3.40.1170.60">
    <property type="match status" value="1"/>
</dbReference>
<comment type="similarity">
    <text evidence="2 15">Belongs to the DNA polymerase type-Y family.</text>
</comment>
<dbReference type="OrthoDB" id="9808813at2"/>
<dbReference type="GO" id="GO:0009432">
    <property type="term" value="P:SOS response"/>
    <property type="evidence" value="ECO:0007669"/>
    <property type="project" value="TreeGrafter"/>
</dbReference>
<comment type="subcellular location">
    <subcellularLocation>
        <location evidence="1 15">Cytoplasm</location>
    </subcellularLocation>
</comment>
<comment type="caution">
    <text evidence="17">The sequence shown here is derived from an EMBL/GenBank/DDBJ whole genome shotgun (WGS) entry which is preliminary data.</text>
</comment>
<feature type="site" description="Substrate discrimination" evidence="15">
    <location>
        <position position="14"/>
    </location>
</feature>
<dbReference type="AlphaFoldDB" id="U2L1Q4"/>
<dbReference type="SUPFAM" id="SSF100879">
    <property type="entry name" value="Lesion bypass DNA polymerase (Y-family), little finger domain"/>
    <property type="match status" value="1"/>
</dbReference>
<evidence type="ECO:0000313" key="20">
    <source>
        <dbReference type="Proteomes" id="UP000016646"/>
    </source>
</evidence>
<dbReference type="RefSeq" id="WP_021331445.1">
    <property type="nucleotide sequence ID" value="NZ_AUZJ01000066.1"/>
</dbReference>
<evidence type="ECO:0000256" key="7">
    <source>
        <dbReference type="ARBA" id="ARBA00022705"/>
    </source>
</evidence>
<dbReference type="Pfam" id="PF00817">
    <property type="entry name" value="IMS"/>
    <property type="match status" value="1"/>
</dbReference>
<dbReference type="PATRIC" id="fig|1125725.3.peg.2471"/>
<keyword evidence="7 15" id="KW-0235">DNA replication</keyword>
<feature type="domain" description="UmuC" evidence="16">
    <location>
        <begin position="5"/>
        <end position="187"/>
    </location>
</feature>
<comment type="cofactor">
    <cofactor evidence="15">
        <name>Mg(2+)</name>
        <dbReference type="ChEBI" id="CHEBI:18420"/>
    </cofactor>
    <text evidence="15">Binds 2 magnesium ions per subunit.</text>
</comment>
<gene>
    <name evidence="15" type="primary">dinB</name>
    <name evidence="18" type="ORF">HMPREF0860_0308</name>
    <name evidence="17" type="ORF">HMPREF1325_1717</name>
</gene>
<dbReference type="PANTHER" id="PTHR11076">
    <property type="entry name" value="DNA REPAIR POLYMERASE UMUC / TRANSFERASE FAMILY MEMBER"/>
    <property type="match status" value="1"/>
</dbReference>
<sequence>MTKRFLHVDIDAFFASVEQLDNPALRGKPVIVGGLPGERRAVVSTASYEARVYGVHSAMPVAEAYRLCPSGIYLHGRHERYHEVSARIMDIFREYSPDVDQISIDEAFIDLTGTELLFGDPEQTARRLKKEVRDTTGLTVSVGLASTKYIAKLASEMSKPDGFFEVKPGDEERFMLSLPLKKIWGIGHKTLSRINQAGIFTARDLREKSEELLCVLFGKAAGNFLYNVVRGREPDTFMRDAASHSLSSEKTFAYDLTDTYAIKTAIMELSHTVMFRMRREAYTSKTVFVKIRYEDFTTVSARETSTSKITSIDDLYTRACALFEKKYEAGRGIRLIGIGADHISGASEPHQEELFDFGEKKKEAVENAILDLAKKHPDVKVHKARLLAGEKTARAETLKGQK</sequence>
<evidence type="ECO:0000313" key="18">
    <source>
        <dbReference type="EMBL" id="ERJ98457.1"/>
    </source>
</evidence>
<dbReference type="CDD" id="cd03586">
    <property type="entry name" value="PolY_Pol_IV_kappa"/>
    <property type="match status" value="1"/>
</dbReference>
<evidence type="ECO:0000256" key="15">
    <source>
        <dbReference type="HAMAP-Rule" id="MF_01113"/>
    </source>
</evidence>
<evidence type="ECO:0000256" key="5">
    <source>
        <dbReference type="ARBA" id="ARBA00022679"/>
    </source>
</evidence>
<keyword evidence="13 15" id="KW-0234">DNA repair</keyword>
<keyword evidence="8 15" id="KW-0479">Metal-binding</keyword>
<keyword evidence="9 15" id="KW-0227">DNA damage</keyword>
<dbReference type="eggNOG" id="COG0389">
    <property type="taxonomic scope" value="Bacteria"/>
</dbReference>
<dbReference type="STRING" id="1125725.HMPREF1325_1717"/>
<dbReference type="PROSITE" id="PS50173">
    <property type="entry name" value="UMUC"/>
    <property type="match status" value="1"/>
</dbReference>
<keyword evidence="3 15" id="KW-0515">Mutator protein</keyword>
<dbReference type="SUPFAM" id="SSF56672">
    <property type="entry name" value="DNA/RNA polymerases"/>
    <property type="match status" value="1"/>
</dbReference>
<dbReference type="EMBL" id="AVQI01000080">
    <property type="protein sequence ID" value="ERJ98457.1"/>
    <property type="molecule type" value="Genomic_DNA"/>
</dbReference>
<dbReference type="GO" id="GO:0006261">
    <property type="term" value="P:DNA-templated DNA replication"/>
    <property type="evidence" value="ECO:0007669"/>
    <property type="project" value="UniProtKB-UniRule"/>
</dbReference>
<dbReference type="InterPro" id="IPR036775">
    <property type="entry name" value="DNA_pol_Y-fam_lit_finger_sf"/>
</dbReference>
<feature type="binding site" evidence="15">
    <location>
        <position position="105"/>
    </location>
    <ligand>
        <name>Mg(2+)</name>
        <dbReference type="ChEBI" id="CHEBI:18420"/>
    </ligand>
</feature>